<dbReference type="PANTHER" id="PTHR48034">
    <property type="entry name" value="TRANSFORMER-2 SEX-DETERMINING PROTEIN-RELATED"/>
    <property type="match status" value="1"/>
</dbReference>
<dbReference type="EMBL" id="CP042433">
    <property type="protein sequence ID" value="QEC55266.1"/>
    <property type="molecule type" value="Genomic_DNA"/>
</dbReference>
<dbReference type="Proteomes" id="UP000321204">
    <property type="component" value="Chromosome"/>
</dbReference>
<evidence type="ECO:0000313" key="3">
    <source>
        <dbReference type="Proteomes" id="UP000321204"/>
    </source>
</evidence>
<proteinExistence type="predicted"/>
<dbReference type="InterPro" id="IPR035979">
    <property type="entry name" value="RBD_domain_sf"/>
</dbReference>
<dbReference type="SUPFAM" id="SSF54928">
    <property type="entry name" value="RNA-binding domain, RBD"/>
    <property type="match status" value="1"/>
</dbReference>
<dbReference type="InterPro" id="IPR000504">
    <property type="entry name" value="RRM_dom"/>
</dbReference>
<feature type="domain" description="RRM" evidence="1">
    <location>
        <begin position="1"/>
        <end position="79"/>
    </location>
</feature>
<dbReference type="GO" id="GO:0003723">
    <property type="term" value="F:RNA binding"/>
    <property type="evidence" value="ECO:0007669"/>
    <property type="project" value="InterPro"/>
</dbReference>
<dbReference type="Gene3D" id="3.30.70.330">
    <property type="match status" value="1"/>
</dbReference>
<dbReference type="RefSeq" id="WP_146783622.1">
    <property type="nucleotide sequence ID" value="NZ_BAABIO010000006.1"/>
</dbReference>
<dbReference type="AlphaFoldDB" id="A0A5B8UG23"/>
<accession>A0A5B8UG23</accession>
<dbReference type="Pfam" id="PF00076">
    <property type="entry name" value="RRM_1"/>
    <property type="match status" value="1"/>
</dbReference>
<organism evidence="2 3">
    <name type="scientific">Flavisolibacter ginsenosidimutans</name>
    <dbReference type="NCBI Taxonomy" id="661481"/>
    <lineage>
        <taxon>Bacteria</taxon>
        <taxon>Pseudomonadati</taxon>
        <taxon>Bacteroidota</taxon>
        <taxon>Chitinophagia</taxon>
        <taxon>Chitinophagales</taxon>
        <taxon>Chitinophagaceae</taxon>
        <taxon>Flavisolibacter</taxon>
    </lineage>
</organism>
<dbReference type="OrthoDB" id="9798855at2"/>
<dbReference type="InterPro" id="IPR012677">
    <property type="entry name" value="Nucleotide-bd_a/b_plait_sf"/>
</dbReference>
<dbReference type="InterPro" id="IPR050441">
    <property type="entry name" value="RBM"/>
</dbReference>
<evidence type="ECO:0000259" key="1">
    <source>
        <dbReference type="PROSITE" id="PS50102"/>
    </source>
</evidence>
<sequence length="86" mass="9430">MNILVFNLSVNIIGSDLVQLFSAYGEVSYAAVVRDKISGRSKGSAFLEMPHEAEAEQAILALNRMLLDGKKIVVQEVAYKPGEFNN</sequence>
<dbReference type="KEGG" id="fgg:FSB75_04880"/>
<gene>
    <name evidence="2" type="ORF">FSB75_04880</name>
</gene>
<reference evidence="2 3" key="1">
    <citation type="journal article" date="2015" name="Int. J. Syst. Evol. Microbiol.">
        <title>Flavisolibacter ginsenosidimutans sp. nov., with ginsenoside-converting activity isolated from soil used for cultivating ginseng.</title>
        <authorList>
            <person name="Zhao Y."/>
            <person name="Liu Q."/>
            <person name="Kang M.S."/>
            <person name="Jin F."/>
            <person name="Yu H."/>
            <person name="Im W.T."/>
        </authorList>
    </citation>
    <scope>NUCLEOTIDE SEQUENCE [LARGE SCALE GENOMIC DNA]</scope>
    <source>
        <strain evidence="2 3">Gsoil 636</strain>
    </source>
</reference>
<dbReference type="PROSITE" id="PS50102">
    <property type="entry name" value="RRM"/>
    <property type="match status" value="1"/>
</dbReference>
<name>A0A5B8UG23_9BACT</name>
<dbReference type="SMART" id="SM00360">
    <property type="entry name" value="RRM"/>
    <property type="match status" value="1"/>
</dbReference>
<evidence type="ECO:0000313" key="2">
    <source>
        <dbReference type="EMBL" id="QEC55266.1"/>
    </source>
</evidence>
<keyword evidence="3" id="KW-1185">Reference proteome</keyword>
<protein>
    <submittedName>
        <fullName evidence="2">RNA-binding protein</fullName>
    </submittedName>
</protein>